<gene>
    <name evidence="2" type="ORF">ACFQ1M_03475</name>
</gene>
<name>A0ABW3CU01_9FLAO</name>
<comment type="caution">
    <text evidence="2">The sequence shown here is derived from an EMBL/GenBank/DDBJ whole genome shotgun (WGS) entry which is preliminary data.</text>
</comment>
<reference evidence="3" key="1">
    <citation type="journal article" date="2019" name="Int. J. Syst. Evol. Microbiol.">
        <title>The Global Catalogue of Microorganisms (GCM) 10K type strain sequencing project: providing services to taxonomists for standard genome sequencing and annotation.</title>
        <authorList>
            <consortium name="The Broad Institute Genomics Platform"/>
            <consortium name="The Broad Institute Genome Sequencing Center for Infectious Disease"/>
            <person name="Wu L."/>
            <person name="Ma J."/>
        </authorList>
    </citation>
    <scope>NUCLEOTIDE SEQUENCE [LARGE SCALE GENOMIC DNA]</scope>
    <source>
        <strain evidence="3">CCUG 62952</strain>
    </source>
</reference>
<keyword evidence="1" id="KW-0472">Membrane</keyword>
<accession>A0ABW3CU01</accession>
<dbReference type="EMBL" id="JBHTJH010000004">
    <property type="protein sequence ID" value="MFD0861254.1"/>
    <property type="molecule type" value="Genomic_DNA"/>
</dbReference>
<proteinExistence type="predicted"/>
<dbReference type="Proteomes" id="UP001596978">
    <property type="component" value="Unassembled WGS sequence"/>
</dbReference>
<keyword evidence="1" id="KW-0812">Transmembrane</keyword>
<evidence type="ECO:0000256" key="1">
    <source>
        <dbReference type="SAM" id="Phobius"/>
    </source>
</evidence>
<organism evidence="2 3">
    <name type="scientific">Sungkyunkwania multivorans</name>
    <dbReference type="NCBI Taxonomy" id="1173618"/>
    <lineage>
        <taxon>Bacteria</taxon>
        <taxon>Pseudomonadati</taxon>
        <taxon>Bacteroidota</taxon>
        <taxon>Flavobacteriia</taxon>
        <taxon>Flavobacteriales</taxon>
        <taxon>Flavobacteriaceae</taxon>
        <taxon>Sungkyunkwania</taxon>
    </lineage>
</organism>
<sequence>MTILESLKKYRITLLLFVLIFISLQLLAGYFRNLAKDIAATSFQPYEDNATLYSAIVEKGNLPEIQRAKTLEVLAIADGHKKHHEEIALNTFRFRYMTVTMLMICSILVAALLLYITPKGWNQINDNLKAVFLLLVAHSAFYGGSSVVYGQEATLEDNVNQYVTFDNIQKGLITSVIRYQLGDSIARDTLIIRLNRNIAATNEKIMMANDIKFNLQEYKATTETLKEYLKDVGQ</sequence>
<feature type="transmembrane region" description="Helical" evidence="1">
    <location>
        <begin position="96"/>
        <end position="116"/>
    </location>
</feature>
<feature type="transmembrane region" description="Helical" evidence="1">
    <location>
        <begin position="128"/>
        <end position="149"/>
    </location>
</feature>
<feature type="transmembrane region" description="Helical" evidence="1">
    <location>
        <begin position="12"/>
        <end position="31"/>
    </location>
</feature>
<evidence type="ECO:0000313" key="2">
    <source>
        <dbReference type="EMBL" id="MFD0861254.1"/>
    </source>
</evidence>
<protein>
    <submittedName>
        <fullName evidence="2">Uncharacterized protein</fullName>
    </submittedName>
</protein>
<keyword evidence="3" id="KW-1185">Reference proteome</keyword>
<dbReference type="RefSeq" id="WP_386403921.1">
    <property type="nucleotide sequence ID" value="NZ_JBHTJH010000004.1"/>
</dbReference>
<evidence type="ECO:0000313" key="3">
    <source>
        <dbReference type="Proteomes" id="UP001596978"/>
    </source>
</evidence>
<keyword evidence="1" id="KW-1133">Transmembrane helix</keyword>